<feature type="compositionally biased region" description="Basic and acidic residues" evidence="1">
    <location>
        <begin position="675"/>
        <end position="724"/>
    </location>
</feature>
<feature type="compositionally biased region" description="Polar residues" evidence="1">
    <location>
        <begin position="480"/>
        <end position="489"/>
    </location>
</feature>
<name>A0A8B6CL00_MYTGA</name>
<feature type="compositionally biased region" description="Basic and acidic residues" evidence="1">
    <location>
        <begin position="263"/>
        <end position="320"/>
    </location>
</feature>
<feature type="region of interest" description="Disordered" evidence="1">
    <location>
        <begin position="1076"/>
        <end position="1112"/>
    </location>
</feature>
<sequence length="2197" mass="255231">MDIEEESSNCGILDLYGDLITDENIQKHEDFEELDKNYKEALDRITSLEKDLDESRNTEMELKKKIETLEKNSSALLITARAELQRKDRELASLRRSKGNDGVSLFRKRMHHQNFRQRRESSNSPSDSERQSMDIQPPLHGSSRKDNSAAEGGIPDLYHFDDKENIENDLKQSRKRKHSTERENLVKSDSKKYRYENARNERLRISNERSRRHDTDQRLARGSSVVPHSSKQDTARRLLQKSKKDLRRKSGDLMKHVSSKSNTKRDEVIEHDDMKHSERESQYEYDKSRKSKSQDKDKESKQRSHNSKERSSTPDQRPLRVDSPSIKRVRKIDERSPRRFERSPRMKYESSSNNSRRNRSDSRESYSKQQSKSPRERHSRRDRLPSRKRNYSDEESDSDLKQRKIRETPEKSYSLKKSPKKITDSDKGESNNKEDKFIEKKSVSRSPDKLQKSQKNEKSKSTSTSNSTENAIENKDKSLLISQDQLQRSQKNENSKSTSIASSEKVFEKKDKSVSISPHKLQRSPKTEKPKSTSTTNTTVGKDSNELNSMQGKHSRSLNKEIMEDKNKIDFKYLSSKNKNLGNSLKSSPAKKSSDSKNQYEKESKLTCDKGKNEDFDEWNALNYRTITPAKRSDKKDNGENKYVKPKSSRNDDKVLEVESSPKVKSCVVITSKHKSIDRDFSHSSKHLDKSKSQKLSKKESSRQKHTEKDKKHDFLKKENTKEKSIKRRKEQKTDQNDESIDDEDDNELDTEHLFDLQKDREALLKEIEMLAQLNPQTEESDSEIHPDMIDDNVNLSSENSEQALNENSVSEVNDSCTKNQNICNKDKTISPYRHDDLKSRTLDKGKDDKKESDIKIENKSSRIIEKDKENDKNASVLKKGISNNSAEVNSDGTTTSSKTRHDSFLNKDLEDSVKKPDSYKESKKMSPQITEKTHKHKKQKKRDKDKKRKSDVSNELEKKVESSSEGRKHNIKETISPQQDNNSIDDIQVVTNTNNVKKVQNISNLDTFRSVTSTTESVLDISYNPLDDFFVTETNSQNVYCKNKTSDMDEVLIHDNESSKNSNLLEKMCDDSNVLDNTSHSTKNHLVTTEENEKCQNPDEEQKTTENNVRDDEKCKTLHDIEKTDNEVSDKVKVLEKETLCDTNIELPNEVNNIDLINSTTKTGSNVSDAVSNLEGKKNKQESQDTILNPDSIRNIQETQDTVLNPDSMKNIQESQDTIQETSANKTLKADKDDIEEGEITSDSEDEIKKCNKETFNVKDKKKVKDEMKCRNDQPNETQHHLSRDKLDSGVRDRKRRDSTSHKDDKLVSGVRDRKRRVSTSHKDEKHREDKSTSGKKITESRLSIHNQSEHSKCNDRERNVKVLNDRKERFSKKDETKLKDKEKTKCNKLSHEKDMKEEKRKDGKHSDDRSRIRGNSTSKHNELKNENDKKKSEKHRDDKRGEKKYISRSNIEDKHINKHKYEDKSSTTEEQRKKNTDELQKSSDKYDSKEQSDSHSNTARKRRKSIEGEKHKLQFTIRNEHAINDKIQPKSANDILHEKDQSVLKHDSLQQGGKCSSQGNSVQLSYKHSSDLNEVEDIQVHKKENSYSALQTDSKDERIKFRGKDTAESLAHLKSDSVHKKYKQFDIEDHEMHEDVFEHEKTSKEKHDHKQYQSCNEKEFGNIQDDNELSLNRNFEIKEITGTKKNVIVESDSYFKSKPYISANKDDLHLNGNEKEIVSDSNEHIRKSKIKQRHRRKSSTTTEKGSRKNRDMYSDVEIKQKATSSTEEIQDGKQINENFMDNIQNHKTVRKENIQDHKTVRKEKDIEKGICEEKQDMITESKSIIVRTDIEYEELKTYSKDTNISDISYLKALVTLEDKNVIKDSRTIQESDEDIDIDIVDIENLDEDNCYEKQSDQLRQVSESMLACSCARMRIWHRQPKHGETNITIEHCEIQKEGVQRQNSGDDINIDEMHTSDASDSVSDSQTYDESYCASRRGHLSTNIAPRVVEYEKQAHNKQESSESSTDTENNRLNIYNKDTTTVGTDSIENVTNKTVELLHLDVKHLDESESCHQGLKQGYKIPKIKPSDKKHGVRHKEDKKEKRSEVKELKHKHKSRSIVLDSERTKDDKHDKEKRFDERSNETRKQRTVDELRKLHRCISLHDDESSKTKKIKSRSISSDERLIKKSDLQYQGDTSTSQRQTSHSTEFRESKRE</sequence>
<organism evidence="2 3">
    <name type="scientific">Mytilus galloprovincialis</name>
    <name type="common">Mediterranean mussel</name>
    <dbReference type="NCBI Taxonomy" id="29158"/>
    <lineage>
        <taxon>Eukaryota</taxon>
        <taxon>Metazoa</taxon>
        <taxon>Spiralia</taxon>
        <taxon>Lophotrochozoa</taxon>
        <taxon>Mollusca</taxon>
        <taxon>Bivalvia</taxon>
        <taxon>Autobranchia</taxon>
        <taxon>Pteriomorphia</taxon>
        <taxon>Mytilida</taxon>
        <taxon>Mytiloidea</taxon>
        <taxon>Mytilidae</taxon>
        <taxon>Mytilinae</taxon>
        <taxon>Mytilus</taxon>
    </lineage>
</organism>
<feature type="compositionally biased region" description="Basic and acidic residues" evidence="1">
    <location>
        <begin position="592"/>
        <end position="613"/>
    </location>
</feature>
<keyword evidence="3" id="KW-1185">Reference proteome</keyword>
<feature type="compositionally biased region" description="Basic and acidic residues" evidence="1">
    <location>
        <begin position="1349"/>
        <end position="1413"/>
    </location>
</feature>
<feature type="compositionally biased region" description="Basic and acidic residues" evidence="1">
    <location>
        <begin position="1716"/>
        <end position="1727"/>
    </location>
</feature>
<feature type="compositionally biased region" description="Basic and acidic residues" evidence="1">
    <location>
        <begin position="825"/>
        <end position="873"/>
    </location>
</feature>
<feature type="compositionally biased region" description="Basic residues" evidence="1">
    <location>
        <begin position="238"/>
        <end position="247"/>
    </location>
</feature>
<reference evidence="2" key="1">
    <citation type="submission" date="2018-11" db="EMBL/GenBank/DDBJ databases">
        <authorList>
            <person name="Alioto T."/>
            <person name="Alioto T."/>
        </authorList>
    </citation>
    <scope>NUCLEOTIDE SEQUENCE</scope>
</reference>
<feature type="compositionally biased region" description="Low complexity" evidence="1">
    <location>
        <begin position="2178"/>
        <end position="2188"/>
    </location>
</feature>
<feature type="compositionally biased region" description="Basic and acidic residues" evidence="1">
    <location>
        <begin position="2104"/>
        <end position="2132"/>
    </location>
</feature>
<accession>A0A8B6CL00</accession>
<feature type="region of interest" description="Disordered" evidence="1">
    <location>
        <begin position="2144"/>
        <end position="2197"/>
    </location>
</feature>
<feature type="compositionally biased region" description="Basic and acidic residues" evidence="1">
    <location>
        <begin position="398"/>
        <end position="410"/>
    </location>
</feature>
<feature type="compositionally biased region" description="Polar residues" evidence="1">
    <location>
        <begin position="794"/>
        <end position="824"/>
    </location>
</feature>
<feature type="compositionally biased region" description="Polar residues" evidence="1">
    <location>
        <begin position="882"/>
        <end position="898"/>
    </location>
</feature>
<feature type="region of interest" description="Disordered" evidence="1">
    <location>
        <begin position="91"/>
        <end position="563"/>
    </location>
</feature>
<feature type="compositionally biased region" description="Basic and acidic residues" evidence="1">
    <location>
        <begin position="631"/>
        <end position="662"/>
    </location>
</feature>
<feature type="compositionally biased region" description="Polar residues" evidence="1">
    <location>
        <begin position="974"/>
        <end position="983"/>
    </location>
</feature>
<feature type="compositionally biased region" description="Basic and acidic residues" evidence="1">
    <location>
        <begin position="2161"/>
        <end position="2171"/>
    </location>
</feature>
<comment type="caution">
    <text evidence="2">The sequence shown here is derived from an EMBL/GenBank/DDBJ whole genome shotgun (WGS) entry which is preliminary data.</text>
</comment>
<feature type="region of interest" description="Disordered" evidence="1">
    <location>
        <begin position="1995"/>
        <end position="2020"/>
    </location>
</feature>
<feature type="compositionally biased region" description="Basic and acidic residues" evidence="1">
    <location>
        <begin position="1322"/>
        <end position="1341"/>
    </location>
</feature>
<evidence type="ECO:0000313" key="2">
    <source>
        <dbReference type="EMBL" id="VDI06344.1"/>
    </source>
</evidence>
<feature type="compositionally biased region" description="Basic and acidic residues" evidence="1">
    <location>
        <begin position="1092"/>
        <end position="1112"/>
    </location>
</feature>
<feature type="compositionally biased region" description="Basic and acidic residues" evidence="1">
    <location>
        <begin position="1507"/>
        <end position="1519"/>
    </location>
</feature>
<feature type="compositionally biased region" description="Basic and acidic residues" evidence="1">
    <location>
        <begin position="331"/>
        <end position="348"/>
    </location>
</feature>
<feature type="compositionally biased region" description="Polar residues" evidence="1">
    <location>
        <begin position="1960"/>
        <end position="1971"/>
    </location>
</feature>
<feature type="region of interest" description="Disordered" evidence="1">
    <location>
        <begin position="774"/>
        <end position="983"/>
    </location>
</feature>
<protein>
    <submittedName>
        <fullName evidence="2">Uncharacterized protein</fullName>
    </submittedName>
</protein>
<feature type="compositionally biased region" description="Basic and acidic residues" evidence="1">
    <location>
        <begin position="117"/>
        <end position="132"/>
    </location>
</feature>
<feature type="compositionally biased region" description="Basic and acidic residues" evidence="1">
    <location>
        <begin position="158"/>
        <end position="172"/>
    </location>
</feature>
<feature type="compositionally biased region" description="Acidic residues" evidence="1">
    <location>
        <begin position="737"/>
        <end position="749"/>
    </location>
</feature>
<feature type="compositionally biased region" description="Basic and acidic residues" evidence="1">
    <location>
        <begin position="949"/>
        <end position="973"/>
    </location>
</feature>
<gene>
    <name evidence="2" type="ORF">MGAL_10B056304</name>
</gene>
<feature type="compositionally biased region" description="Basic residues" evidence="1">
    <location>
        <begin position="934"/>
        <end position="948"/>
    </location>
</feature>
<proteinExistence type="predicted"/>
<feature type="compositionally biased region" description="Basic and acidic residues" evidence="1">
    <location>
        <begin position="421"/>
        <end position="460"/>
    </location>
</feature>
<feature type="region of interest" description="Disordered" evidence="1">
    <location>
        <begin position="1940"/>
        <end position="1976"/>
    </location>
</feature>
<feature type="region of interest" description="Disordered" evidence="1">
    <location>
        <begin position="576"/>
        <end position="613"/>
    </location>
</feature>
<feature type="compositionally biased region" description="Basic residues" evidence="1">
    <location>
        <begin position="1728"/>
        <end position="1740"/>
    </location>
</feature>
<feature type="compositionally biased region" description="Basic residues" evidence="1">
    <location>
        <begin position="106"/>
        <end position="116"/>
    </location>
</feature>
<feature type="compositionally biased region" description="Polar residues" evidence="1">
    <location>
        <begin position="1076"/>
        <end position="1090"/>
    </location>
</feature>
<feature type="region of interest" description="Disordered" evidence="1">
    <location>
        <begin position="1267"/>
        <end position="1519"/>
    </location>
</feature>
<evidence type="ECO:0000313" key="3">
    <source>
        <dbReference type="Proteomes" id="UP000596742"/>
    </source>
</evidence>
<feature type="compositionally biased region" description="Basic and acidic residues" evidence="1">
    <location>
        <begin position="1746"/>
        <end position="1756"/>
    </location>
</feature>
<feature type="compositionally biased region" description="Basic and acidic residues" evidence="1">
    <location>
        <begin position="180"/>
        <end position="219"/>
    </location>
</feature>
<evidence type="ECO:0000256" key="1">
    <source>
        <dbReference type="SAM" id="MobiDB-lite"/>
    </source>
</evidence>
<feature type="region of interest" description="Disordered" evidence="1">
    <location>
        <begin position="1716"/>
        <end position="1756"/>
    </location>
</feature>
<feature type="compositionally biased region" description="Basic and acidic residues" evidence="1">
    <location>
        <begin position="1267"/>
        <end position="1308"/>
    </location>
</feature>
<feature type="compositionally biased region" description="Basic and acidic residues" evidence="1">
    <location>
        <begin position="2068"/>
        <end position="2091"/>
    </location>
</feature>
<feature type="compositionally biased region" description="Basic and acidic residues" evidence="1">
    <location>
        <begin position="900"/>
        <end position="925"/>
    </location>
</feature>
<feature type="compositionally biased region" description="Low complexity" evidence="1">
    <location>
        <begin position="461"/>
        <end position="470"/>
    </location>
</feature>
<dbReference type="OrthoDB" id="1938039at2759"/>
<feature type="compositionally biased region" description="Polar residues" evidence="1">
    <location>
        <begin position="540"/>
        <end position="552"/>
    </location>
</feature>
<dbReference type="EMBL" id="UYJE01001911">
    <property type="protein sequence ID" value="VDI06344.1"/>
    <property type="molecule type" value="Genomic_DNA"/>
</dbReference>
<feature type="compositionally biased region" description="Basic and acidic residues" evidence="1">
    <location>
        <begin position="1421"/>
        <end position="1495"/>
    </location>
</feature>
<feature type="region of interest" description="Disordered" evidence="1">
    <location>
        <begin position="625"/>
        <end position="755"/>
    </location>
</feature>
<feature type="compositionally biased region" description="Polar residues" evidence="1">
    <location>
        <begin position="2009"/>
        <end position="2020"/>
    </location>
</feature>
<feature type="region of interest" description="Disordered" evidence="1">
    <location>
        <begin position="2053"/>
        <end position="2132"/>
    </location>
</feature>
<dbReference type="Proteomes" id="UP000596742">
    <property type="component" value="Unassembled WGS sequence"/>
</dbReference>
<feature type="compositionally biased region" description="Basic residues" evidence="1">
    <location>
        <begin position="375"/>
        <end position="389"/>
    </location>
</feature>